<keyword evidence="3" id="KW-1185">Reference proteome</keyword>
<sequence>MKKKPMKTKQQGIALPWDIPARVEIFTQCDEDPYGSSDDETLAETKRPRSNNELQQFCKTEHVNELIVSTSDNVHARFYKLIEELKNDNTKHILPLLDEEDEAQDNN</sequence>
<dbReference type="EMBL" id="CADEBC010000602">
    <property type="protein sequence ID" value="CAB3258898.1"/>
    <property type="molecule type" value="Genomic_DNA"/>
</dbReference>
<feature type="compositionally biased region" description="Acidic residues" evidence="1">
    <location>
        <begin position="30"/>
        <end position="42"/>
    </location>
</feature>
<dbReference type="Proteomes" id="UP000494106">
    <property type="component" value="Unassembled WGS sequence"/>
</dbReference>
<reference evidence="2 3" key="1">
    <citation type="submission" date="2020-04" db="EMBL/GenBank/DDBJ databases">
        <authorList>
            <person name="Wallbank WR R."/>
            <person name="Pardo Diaz C."/>
            <person name="Kozak K."/>
            <person name="Martin S."/>
            <person name="Jiggins C."/>
            <person name="Moest M."/>
            <person name="Warren A I."/>
            <person name="Byers J.R.P. K."/>
            <person name="Montejo-Kovacevich G."/>
            <person name="Yen C E."/>
        </authorList>
    </citation>
    <scope>NUCLEOTIDE SEQUENCE [LARGE SCALE GENOMIC DNA]</scope>
</reference>
<name>A0A8S1BPD3_ARCPL</name>
<protein>
    <submittedName>
        <fullName evidence="2">Uncharacterized protein</fullName>
    </submittedName>
</protein>
<dbReference type="AlphaFoldDB" id="A0A8S1BPD3"/>
<gene>
    <name evidence="2" type="ORF">APLA_LOCUS16753</name>
</gene>
<evidence type="ECO:0000313" key="3">
    <source>
        <dbReference type="Proteomes" id="UP000494106"/>
    </source>
</evidence>
<evidence type="ECO:0000313" key="2">
    <source>
        <dbReference type="EMBL" id="CAB3258898.1"/>
    </source>
</evidence>
<feature type="region of interest" description="Disordered" evidence="1">
    <location>
        <begin position="30"/>
        <end position="50"/>
    </location>
</feature>
<proteinExistence type="predicted"/>
<comment type="caution">
    <text evidence="2">The sequence shown here is derived from an EMBL/GenBank/DDBJ whole genome shotgun (WGS) entry which is preliminary data.</text>
</comment>
<accession>A0A8S1BPD3</accession>
<organism evidence="2 3">
    <name type="scientific">Arctia plantaginis</name>
    <name type="common">Wood tiger moth</name>
    <name type="synonym">Phalaena plantaginis</name>
    <dbReference type="NCBI Taxonomy" id="874455"/>
    <lineage>
        <taxon>Eukaryota</taxon>
        <taxon>Metazoa</taxon>
        <taxon>Ecdysozoa</taxon>
        <taxon>Arthropoda</taxon>
        <taxon>Hexapoda</taxon>
        <taxon>Insecta</taxon>
        <taxon>Pterygota</taxon>
        <taxon>Neoptera</taxon>
        <taxon>Endopterygota</taxon>
        <taxon>Lepidoptera</taxon>
        <taxon>Glossata</taxon>
        <taxon>Ditrysia</taxon>
        <taxon>Noctuoidea</taxon>
        <taxon>Erebidae</taxon>
        <taxon>Arctiinae</taxon>
        <taxon>Arctia</taxon>
    </lineage>
</organism>
<evidence type="ECO:0000256" key="1">
    <source>
        <dbReference type="SAM" id="MobiDB-lite"/>
    </source>
</evidence>